<feature type="transmembrane region" description="Helical" evidence="7">
    <location>
        <begin position="235"/>
        <end position="258"/>
    </location>
</feature>
<accession>A0A1R1ECH6</accession>
<dbReference type="CDD" id="cd06261">
    <property type="entry name" value="TM_PBP2"/>
    <property type="match status" value="1"/>
</dbReference>
<keyword evidence="4 7" id="KW-0812">Transmembrane</keyword>
<dbReference type="STRING" id="297318.BK138_29755"/>
<dbReference type="InterPro" id="IPR000515">
    <property type="entry name" value="MetI-like"/>
</dbReference>
<gene>
    <name evidence="9" type="ORF">BK138_29755</name>
</gene>
<evidence type="ECO:0000256" key="2">
    <source>
        <dbReference type="ARBA" id="ARBA00022448"/>
    </source>
</evidence>
<proteinExistence type="inferred from homology"/>
<keyword evidence="6 7" id="KW-0472">Membrane</keyword>
<comment type="subcellular location">
    <subcellularLocation>
        <location evidence="1 7">Cell membrane</location>
        <topology evidence="1 7">Multi-pass membrane protein</topology>
    </subcellularLocation>
</comment>
<feature type="transmembrane region" description="Helical" evidence="7">
    <location>
        <begin position="290"/>
        <end position="311"/>
    </location>
</feature>
<dbReference type="InterPro" id="IPR035906">
    <property type="entry name" value="MetI-like_sf"/>
</dbReference>
<feature type="transmembrane region" description="Helical" evidence="7">
    <location>
        <begin position="33"/>
        <end position="52"/>
    </location>
</feature>
<organism evidence="9 10">
    <name type="scientific">Paenibacillus rhizosphaerae</name>
    <dbReference type="NCBI Taxonomy" id="297318"/>
    <lineage>
        <taxon>Bacteria</taxon>
        <taxon>Bacillati</taxon>
        <taxon>Bacillota</taxon>
        <taxon>Bacilli</taxon>
        <taxon>Bacillales</taxon>
        <taxon>Paenibacillaceae</taxon>
        <taxon>Paenibacillus</taxon>
    </lineage>
</organism>
<keyword evidence="5 7" id="KW-1133">Transmembrane helix</keyword>
<feature type="transmembrane region" description="Helical" evidence="7">
    <location>
        <begin position="136"/>
        <end position="154"/>
    </location>
</feature>
<dbReference type="PROSITE" id="PS50928">
    <property type="entry name" value="ABC_TM1"/>
    <property type="match status" value="1"/>
</dbReference>
<feature type="domain" description="ABC transmembrane type-1" evidence="8">
    <location>
        <begin position="94"/>
        <end position="311"/>
    </location>
</feature>
<dbReference type="GO" id="GO:0055085">
    <property type="term" value="P:transmembrane transport"/>
    <property type="evidence" value="ECO:0007669"/>
    <property type="project" value="InterPro"/>
</dbReference>
<evidence type="ECO:0000256" key="6">
    <source>
        <dbReference type="ARBA" id="ARBA00023136"/>
    </source>
</evidence>
<keyword evidence="2 7" id="KW-0813">Transport</keyword>
<comment type="caution">
    <text evidence="9">The sequence shown here is derived from an EMBL/GenBank/DDBJ whole genome shotgun (WGS) entry which is preliminary data.</text>
</comment>
<dbReference type="Pfam" id="PF00528">
    <property type="entry name" value="BPD_transp_1"/>
    <property type="match status" value="1"/>
</dbReference>
<evidence type="ECO:0000256" key="1">
    <source>
        <dbReference type="ARBA" id="ARBA00004651"/>
    </source>
</evidence>
<protein>
    <submittedName>
        <fullName evidence="9">Sugar ABC transporter permease</fullName>
    </submittedName>
</protein>
<dbReference type="Proteomes" id="UP000187172">
    <property type="component" value="Unassembled WGS sequence"/>
</dbReference>
<feature type="transmembrane region" description="Helical" evidence="7">
    <location>
        <begin position="93"/>
        <end position="116"/>
    </location>
</feature>
<evidence type="ECO:0000259" key="8">
    <source>
        <dbReference type="PROSITE" id="PS50928"/>
    </source>
</evidence>
<evidence type="ECO:0000256" key="7">
    <source>
        <dbReference type="RuleBase" id="RU363032"/>
    </source>
</evidence>
<evidence type="ECO:0000313" key="9">
    <source>
        <dbReference type="EMBL" id="OMF49479.1"/>
    </source>
</evidence>
<dbReference type="Gene3D" id="1.10.3720.10">
    <property type="entry name" value="MetI-like"/>
    <property type="match status" value="1"/>
</dbReference>
<evidence type="ECO:0000256" key="4">
    <source>
        <dbReference type="ARBA" id="ARBA00022692"/>
    </source>
</evidence>
<comment type="similarity">
    <text evidence="7">Belongs to the binding-protein-dependent transport system permease family.</text>
</comment>
<dbReference type="SUPFAM" id="SSF161098">
    <property type="entry name" value="MetI-like"/>
    <property type="match status" value="1"/>
</dbReference>
<evidence type="ECO:0000256" key="5">
    <source>
        <dbReference type="ARBA" id="ARBA00022989"/>
    </source>
</evidence>
<dbReference type="PANTHER" id="PTHR43227:SF11">
    <property type="entry name" value="BLL4140 PROTEIN"/>
    <property type="match status" value="1"/>
</dbReference>
<dbReference type="AlphaFoldDB" id="A0A1R1ECH6"/>
<reference evidence="9 10" key="1">
    <citation type="submission" date="2016-11" db="EMBL/GenBank/DDBJ databases">
        <title>Paenibacillus species isolates.</title>
        <authorList>
            <person name="Beno S.M."/>
        </authorList>
    </citation>
    <scope>NUCLEOTIDE SEQUENCE [LARGE SCALE GENOMIC DNA]</scope>
    <source>
        <strain evidence="9 10">FSL R5-0378</strain>
    </source>
</reference>
<dbReference type="PANTHER" id="PTHR43227">
    <property type="entry name" value="BLL4140 PROTEIN"/>
    <property type="match status" value="1"/>
</dbReference>
<sequence>MNNGGESIMVGSSGPNIRGKNEKPLSIRILQSYQLYLFLFPAVLLLIIFNYLPMYGIIIAFKDFKPQLGILGSPWAGFKYFDRFFSMPMFGVVLRNTLVLSFYELIAGFPLPILLALALNSSSRSKLKKLVQTVTYAPHFISIVIIVGMINIFFSPSMGIVRNLLHSAGILEGNVDVLMKATSFPHLYVWSGIWQSIGWNSIIYLGALSAVDPSLHEAAIVDGASKFKRIIHVDLPAILPTIVILLILNSGSIMSVGFEKTFLMQNAFNLSMSEVINTYVYKIGIKEAQYSLSSAIGLFNSGVNFIMIILVNQISKRLGQESLW</sequence>
<keyword evidence="3" id="KW-1003">Cell membrane</keyword>
<dbReference type="EMBL" id="MRTP01000014">
    <property type="protein sequence ID" value="OMF49479.1"/>
    <property type="molecule type" value="Genomic_DNA"/>
</dbReference>
<keyword evidence="10" id="KW-1185">Reference proteome</keyword>
<evidence type="ECO:0000313" key="10">
    <source>
        <dbReference type="Proteomes" id="UP000187172"/>
    </source>
</evidence>
<evidence type="ECO:0000256" key="3">
    <source>
        <dbReference type="ARBA" id="ARBA00022475"/>
    </source>
</evidence>
<dbReference type="InterPro" id="IPR050809">
    <property type="entry name" value="UgpAE/MalFG_permease"/>
</dbReference>
<dbReference type="GO" id="GO:0005886">
    <property type="term" value="C:plasma membrane"/>
    <property type="evidence" value="ECO:0007669"/>
    <property type="project" value="UniProtKB-SubCell"/>
</dbReference>
<name>A0A1R1ECH6_9BACL</name>